<organism evidence="6 7">
    <name type="scientific">Riccia fluitans</name>
    <dbReference type="NCBI Taxonomy" id="41844"/>
    <lineage>
        <taxon>Eukaryota</taxon>
        <taxon>Viridiplantae</taxon>
        <taxon>Streptophyta</taxon>
        <taxon>Embryophyta</taxon>
        <taxon>Marchantiophyta</taxon>
        <taxon>Marchantiopsida</taxon>
        <taxon>Marchantiidae</taxon>
        <taxon>Marchantiales</taxon>
        <taxon>Ricciaceae</taxon>
        <taxon>Riccia</taxon>
    </lineage>
</organism>
<keyword evidence="4" id="KW-0333">Golgi apparatus</keyword>
<protein>
    <recommendedName>
        <fullName evidence="5">Exostosin GT47 domain-containing protein</fullName>
    </recommendedName>
</protein>
<comment type="caution">
    <text evidence="6">The sequence shown here is derived from an EMBL/GenBank/DDBJ whole genome shotgun (WGS) entry which is preliminary data.</text>
</comment>
<keyword evidence="3" id="KW-0735">Signal-anchor</keyword>
<evidence type="ECO:0000256" key="4">
    <source>
        <dbReference type="ARBA" id="ARBA00023034"/>
    </source>
</evidence>
<gene>
    <name evidence="6" type="ORF">R1flu_019386</name>
</gene>
<reference evidence="6 7" key="1">
    <citation type="submission" date="2024-09" db="EMBL/GenBank/DDBJ databases">
        <title>Chromosome-scale assembly of Riccia fluitans.</title>
        <authorList>
            <person name="Paukszto L."/>
            <person name="Sawicki J."/>
            <person name="Karawczyk K."/>
            <person name="Piernik-Szablinska J."/>
            <person name="Szczecinska M."/>
            <person name="Mazdziarz M."/>
        </authorList>
    </citation>
    <scope>NUCLEOTIDE SEQUENCE [LARGE SCALE GENOMIC DNA]</scope>
    <source>
        <strain evidence="6">Rf_01</strain>
        <tissue evidence="6">Aerial parts of the thallus</tissue>
    </source>
</reference>
<dbReference type="Pfam" id="PF03016">
    <property type="entry name" value="Exostosin_GT47"/>
    <property type="match status" value="1"/>
</dbReference>
<keyword evidence="3" id="KW-0812">Transmembrane</keyword>
<evidence type="ECO:0000256" key="1">
    <source>
        <dbReference type="ARBA" id="ARBA00004323"/>
    </source>
</evidence>
<dbReference type="Proteomes" id="UP001605036">
    <property type="component" value="Unassembled WGS sequence"/>
</dbReference>
<proteinExistence type="inferred from homology"/>
<dbReference type="AlphaFoldDB" id="A0ABD1ZIP5"/>
<accession>A0ABD1ZIP5</accession>
<dbReference type="EMBL" id="JBHFFA010000001">
    <property type="protein sequence ID" value="KAL2651258.1"/>
    <property type="molecule type" value="Genomic_DNA"/>
</dbReference>
<sequence length="508" mass="57955">MASSSAAGIGMMQQRGSVSPSKYSKPLSMCNQLCLLGVVMLASFALLARHAYSTSFALDDSEVDLPLGGNVDDEGLQHQLPLGGRLQLRERKQLDYSPRQTQKLQVDVDLDSIVIDSSDAPNVLQKNRPLPIKVRKKLNRYSNCVHDKGIQKALGVLSQLAYKNPKLFYEDFREMACKFKVFVYPSSNEGNFRTIFQPHEKEPTGNYASEHYFKMALINSSFVTSDPSEADLFFMPFSIVEMRNHPDIGTDGIKYFVKKYVERIREEYPYWNRTDGADHFYVNCHSIGRTATDEALHVRFNAIQVVCSSSYFLQPFYPHKDATIPQIWPRSGFPKEAESIKQRKTLAFFAGAGNSPVRAELAKYWSNDSEIKVYTSRIDTPYDQALLSSKFCLHVKGFEVNTARLSDAIFYGCVPVIIAAYHDLPFNDVLDWSQLAVVIPEADIPKMKKILKSITPSQYGQMQSNVRHVRKHFQWHASPQPLDAFHMVMYELWLRRHLIRRPLDLALD</sequence>
<comment type="subcellular location">
    <subcellularLocation>
        <location evidence="1">Golgi apparatus membrane</location>
        <topology evidence="1">Single-pass type II membrane protein</topology>
    </subcellularLocation>
</comment>
<dbReference type="InterPro" id="IPR004263">
    <property type="entry name" value="Exostosin"/>
</dbReference>
<dbReference type="InterPro" id="IPR040911">
    <property type="entry name" value="Exostosin_GT47"/>
</dbReference>
<keyword evidence="7" id="KW-1185">Reference proteome</keyword>
<feature type="domain" description="Exostosin GT47" evidence="5">
    <location>
        <begin position="178"/>
        <end position="454"/>
    </location>
</feature>
<comment type="similarity">
    <text evidence="2">Belongs to the glycosyltransferase 47 family.</text>
</comment>
<evidence type="ECO:0000256" key="2">
    <source>
        <dbReference type="ARBA" id="ARBA00010271"/>
    </source>
</evidence>
<evidence type="ECO:0000256" key="3">
    <source>
        <dbReference type="ARBA" id="ARBA00022968"/>
    </source>
</evidence>
<name>A0ABD1ZIP5_9MARC</name>
<evidence type="ECO:0000313" key="7">
    <source>
        <dbReference type="Proteomes" id="UP001605036"/>
    </source>
</evidence>
<dbReference type="GO" id="GO:0000139">
    <property type="term" value="C:Golgi membrane"/>
    <property type="evidence" value="ECO:0007669"/>
    <property type="project" value="UniProtKB-SubCell"/>
</dbReference>
<evidence type="ECO:0000313" key="6">
    <source>
        <dbReference type="EMBL" id="KAL2651258.1"/>
    </source>
</evidence>
<dbReference type="PANTHER" id="PTHR11062:SF95">
    <property type="entry name" value="EXOSTOSIN GT47 DOMAIN-CONTAINING PROTEIN"/>
    <property type="match status" value="1"/>
</dbReference>
<dbReference type="PANTHER" id="PTHR11062">
    <property type="entry name" value="EXOSTOSIN HEPARAN SULFATE GLYCOSYLTRANSFERASE -RELATED"/>
    <property type="match status" value="1"/>
</dbReference>
<evidence type="ECO:0000259" key="5">
    <source>
        <dbReference type="Pfam" id="PF03016"/>
    </source>
</evidence>